<feature type="region of interest" description="Disordered" evidence="2">
    <location>
        <begin position="470"/>
        <end position="489"/>
    </location>
</feature>
<evidence type="ECO:0000313" key="5">
    <source>
        <dbReference type="Proteomes" id="UP000245539"/>
    </source>
</evidence>
<evidence type="ECO:0000256" key="2">
    <source>
        <dbReference type="SAM" id="MobiDB-lite"/>
    </source>
</evidence>
<dbReference type="Proteomes" id="UP000245539">
    <property type="component" value="Unassembled WGS sequence"/>
</dbReference>
<reference evidence="4 5" key="1">
    <citation type="submission" date="2018-05" db="EMBL/GenBank/DDBJ databases">
        <title>Leucothrix arctica sp. nov., isolated from Arctic seawater.</title>
        <authorList>
            <person name="Choi A."/>
            <person name="Baek K."/>
        </authorList>
    </citation>
    <scope>NUCLEOTIDE SEQUENCE [LARGE SCALE GENOMIC DNA]</scope>
    <source>
        <strain evidence="4 5">JCM 18388</strain>
    </source>
</reference>
<dbReference type="InterPro" id="IPR003593">
    <property type="entry name" value="AAA+_ATPase"/>
</dbReference>
<accession>A0A317C767</accession>
<keyword evidence="1" id="KW-0175">Coiled coil</keyword>
<feature type="domain" description="AAA+ ATPase" evidence="3">
    <location>
        <begin position="526"/>
        <end position="688"/>
    </location>
</feature>
<protein>
    <submittedName>
        <fullName evidence="4">AAA family ATPase</fullName>
    </submittedName>
</protein>
<proteinExistence type="predicted"/>
<feature type="coiled-coil region" evidence="1">
    <location>
        <begin position="313"/>
        <end position="443"/>
    </location>
</feature>
<dbReference type="RefSeq" id="WP_109839925.1">
    <property type="nucleotide sequence ID" value="NZ_QGKM01000113.1"/>
</dbReference>
<dbReference type="AlphaFoldDB" id="A0A317C767"/>
<keyword evidence="5" id="KW-1185">Reference proteome</keyword>
<name>A0A317C767_9GAMM</name>
<dbReference type="SMART" id="SM00382">
    <property type="entry name" value="AAA"/>
    <property type="match status" value="1"/>
</dbReference>
<evidence type="ECO:0000313" key="4">
    <source>
        <dbReference type="EMBL" id="PWQ92160.1"/>
    </source>
</evidence>
<gene>
    <name evidence="4" type="ORF">DKW60_22620</name>
</gene>
<comment type="caution">
    <text evidence="4">The sequence shown here is derived from an EMBL/GenBank/DDBJ whole genome shotgun (WGS) entry which is preliminary data.</text>
</comment>
<evidence type="ECO:0000256" key="1">
    <source>
        <dbReference type="SAM" id="Coils"/>
    </source>
</evidence>
<dbReference type="Gene3D" id="3.40.50.300">
    <property type="entry name" value="P-loop containing nucleotide triphosphate hydrolases"/>
    <property type="match status" value="1"/>
</dbReference>
<dbReference type="SUPFAM" id="SSF52540">
    <property type="entry name" value="P-loop containing nucleoside triphosphate hydrolases"/>
    <property type="match status" value="1"/>
</dbReference>
<organism evidence="4 5">
    <name type="scientific">Leucothrix pacifica</name>
    <dbReference type="NCBI Taxonomy" id="1247513"/>
    <lineage>
        <taxon>Bacteria</taxon>
        <taxon>Pseudomonadati</taxon>
        <taxon>Pseudomonadota</taxon>
        <taxon>Gammaproteobacteria</taxon>
        <taxon>Thiotrichales</taxon>
        <taxon>Thiotrichaceae</taxon>
        <taxon>Leucothrix</taxon>
    </lineage>
</organism>
<sequence>MNTDSPLVVYKKHSHTSDPDKGWVIPVFKADTIREDFATVSTSDFPNDIYISKGFEDVDKRYGEKELFYLDKYIFDADRTETMSSGDQYFALGTNTSALKVSTLVPIVNGPLPPKDSAKLNEGIELPNKGAFFLFDNGNYYGPLTAVQDGSSYIVSPKPTPLFNPKNDHIAAFDADKLEPYIKRATMFGSERSYILSLKQLSIIEYQTIDYISNEKLISYFSKLSFGKNRKPSLAKREAQALQRAVSEFQKMNSANDDEERVQRIQLLLGEYLNEADIGSELVKSYLSDSTEGKSFLDDFVHKNKEELLKKHEIELENRLQTKKDEVQRSLNELDNRLNSKQKELTELNAEVEEERKNAQRTIDEARKKSEKEAESIIAEKQSTLQQEIAELETKETLLREQCDNLLKKSVDLRSYEELEEKEKFLNTQLKRLERSVEHHQATLTNTDKLSEAMVEVQLVADVMRGRGVGNNKSSELEPPKAPKLATNHPNEAKGLIEKITYAFESDGGKLFSYDEMANLLVSTTQSFITILSGPPGVGKTSTAIRLAKYMHMGVSGPTQNFLNISVGRGWVSSRDIIGFYNALRGEFQPSRTGLYEFLKLGQNEEFKVSPRLVLLDEANLSGIEHYWSEFLGMCDPEGNKRIETGCITDELKHINIGDNVRFIATINNDATTERLSPRMIDRAPVISLEVDSTQEATLGEFSNLDGAIRYSELERFFGVKDQAELNTNEGKKLSNILDILGQRDNSLGQPIIISARKVLAITNYCYVISPLLTSDEAMDFAIAQHVLPHIEGYGSGFKDRLEKLGDELGADLPRSRAILDRIISSGSELTNSYSFF</sequence>
<dbReference type="OrthoDB" id="9781481at2"/>
<evidence type="ECO:0000259" key="3">
    <source>
        <dbReference type="SMART" id="SM00382"/>
    </source>
</evidence>
<dbReference type="InterPro" id="IPR027417">
    <property type="entry name" value="P-loop_NTPase"/>
</dbReference>
<dbReference type="EMBL" id="QGKM01000113">
    <property type="protein sequence ID" value="PWQ92160.1"/>
    <property type="molecule type" value="Genomic_DNA"/>
</dbReference>